<accession>A0A8R1EAY4</accession>
<organism evidence="3 4">
    <name type="scientific">Caenorhabditis japonica</name>
    <dbReference type="NCBI Taxonomy" id="281687"/>
    <lineage>
        <taxon>Eukaryota</taxon>
        <taxon>Metazoa</taxon>
        <taxon>Ecdysozoa</taxon>
        <taxon>Nematoda</taxon>
        <taxon>Chromadorea</taxon>
        <taxon>Rhabditida</taxon>
        <taxon>Rhabditina</taxon>
        <taxon>Rhabditomorpha</taxon>
        <taxon>Rhabditoidea</taxon>
        <taxon>Rhabditidae</taxon>
        <taxon>Peloderinae</taxon>
        <taxon>Caenorhabditis</taxon>
    </lineage>
</organism>
<evidence type="ECO:0000313" key="3">
    <source>
        <dbReference type="EnsemblMetazoa" id="CJA31112.1"/>
    </source>
</evidence>
<dbReference type="SUPFAM" id="SSF49265">
    <property type="entry name" value="Fibronectin type III"/>
    <property type="match status" value="1"/>
</dbReference>
<dbReference type="InterPro" id="IPR003961">
    <property type="entry name" value="FN3_dom"/>
</dbReference>
<dbReference type="CDD" id="cd00063">
    <property type="entry name" value="FN3"/>
    <property type="match status" value="1"/>
</dbReference>
<feature type="region of interest" description="Disordered" evidence="1">
    <location>
        <begin position="31"/>
        <end position="50"/>
    </location>
</feature>
<evidence type="ECO:0000256" key="1">
    <source>
        <dbReference type="SAM" id="MobiDB-lite"/>
    </source>
</evidence>
<protein>
    <submittedName>
        <fullName evidence="3">Fibronectin type-III domain-containing protein</fullName>
    </submittedName>
</protein>
<dbReference type="Gene3D" id="2.60.40.10">
    <property type="entry name" value="Immunoglobulins"/>
    <property type="match status" value="1"/>
</dbReference>
<sequence length="215" mass="23069">MSKTVPPRSRIKVTRVTKVTTTRSVRQVPVQSPYSNIDFDSSGLPTPSPVVETAPGLEGMARVGQDSEDRAAPPPAPSRFIQDDSGTPSAPGVPDIVDAGIGEVTVVWSAPLQGAGDVRGYQLQMRELPDGEWEDMGVDQLIKDTSCRVTNLTSQEVQFRVSAYGRTAFGPTSNPSLPVKIPISDEDLATCELIFGEKVGEFAMKLAVCVSYNET</sequence>
<keyword evidence="4" id="KW-1185">Reference proteome</keyword>
<dbReference type="Proteomes" id="UP000005237">
    <property type="component" value="Unassembled WGS sequence"/>
</dbReference>
<dbReference type="AlphaFoldDB" id="A0A8R1EAY4"/>
<dbReference type="Pfam" id="PF00041">
    <property type="entry name" value="fn3"/>
    <property type="match status" value="1"/>
</dbReference>
<dbReference type="PROSITE" id="PS50853">
    <property type="entry name" value="FN3"/>
    <property type="match status" value="1"/>
</dbReference>
<name>A0A8R1EAY4_CAEJA</name>
<feature type="compositionally biased region" description="Polar residues" evidence="1">
    <location>
        <begin position="31"/>
        <end position="45"/>
    </location>
</feature>
<reference evidence="3" key="2">
    <citation type="submission" date="2022-06" db="UniProtKB">
        <authorList>
            <consortium name="EnsemblMetazoa"/>
        </authorList>
    </citation>
    <scope>IDENTIFICATION</scope>
    <source>
        <strain evidence="3">DF5081</strain>
    </source>
</reference>
<dbReference type="SMART" id="SM00060">
    <property type="entry name" value="FN3"/>
    <property type="match status" value="1"/>
</dbReference>
<dbReference type="InterPro" id="IPR013783">
    <property type="entry name" value="Ig-like_fold"/>
</dbReference>
<proteinExistence type="predicted"/>
<feature type="region of interest" description="Disordered" evidence="1">
    <location>
        <begin position="62"/>
        <end position="94"/>
    </location>
</feature>
<reference evidence="4" key="1">
    <citation type="submission" date="2010-08" db="EMBL/GenBank/DDBJ databases">
        <authorList>
            <consortium name="Caenorhabditis japonica Sequencing Consortium"/>
            <person name="Wilson R.K."/>
        </authorList>
    </citation>
    <scope>NUCLEOTIDE SEQUENCE [LARGE SCALE GENOMIC DNA]</scope>
    <source>
        <strain evidence="4">DF5081</strain>
    </source>
</reference>
<dbReference type="EnsemblMetazoa" id="CJA31112.1">
    <property type="protein sequence ID" value="CJA31112.1"/>
    <property type="gene ID" value="WBGene00206959"/>
</dbReference>
<feature type="domain" description="Fibronectin type-III" evidence="2">
    <location>
        <begin position="90"/>
        <end position="184"/>
    </location>
</feature>
<evidence type="ECO:0000259" key="2">
    <source>
        <dbReference type="PROSITE" id="PS50853"/>
    </source>
</evidence>
<evidence type="ECO:0000313" key="4">
    <source>
        <dbReference type="Proteomes" id="UP000005237"/>
    </source>
</evidence>
<dbReference type="InterPro" id="IPR036116">
    <property type="entry name" value="FN3_sf"/>
</dbReference>